<protein>
    <submittedName>
        <fullName evidence="1">Aldose 1-epimerase family protein</fullName>
    </submittedName>
</protein>
<dbReference type="KEGG" id="ssua:FPZ54_14190"/>
<reference evidence="1 2" key="1">
    <citation type="submission" date="2019-07" db="EMBL/GenBank/DDBJ databases">
        <title>Sphingomonas alkalisoli sp. nov., isolated from rhizosphere soil of Suaedae salsa.</title>
        <authorList>
            <person name="Zhang H."/>
            <person name="Xu L."/>
            <person name="Zhang J.-X."/>
            <person name="Sun J.-Q."/>
        </authorList>
    </citation>
    <scope>NUCLEOTIDE SEQUENCE [LARGE SCALE GENOMIC DNA]</scope>
    <source>
        <strain evidence="1 2">XS-10</strain>
    </source>
</reference>
<dbReference type="EMBL" id="CP042239">
    <property type="protein sequence ID" value="QDX27039.1"/>
    <property type="molecule type" value="Genomic_DNA"/>
</dbReference>
<dbReference type="Pfam" id="PF01263">
    <property type="entry name" value="Aldose_epim"/>
    <property type="match status" value="1"/>
</dbReference>
<dbReference type="GO" id="GO:0016853">
    <property type="term" value="F:isomerase activity"/>
    <property type="evidence" value="ECO:0007669"/>
    <property type="project" value="InterPro"/>
</dbReference>
<dbReference type="Proteomes" id="UP000318055">
    <property type="component" value="Chromosome"/>
</dbReference>
<dbReference type="PANTHER" id="PTHR11122:SF13">
    <property type="entry name" value="GLUCOSE-6-PHOSPHATE 1-EPIMERASE"/>
    <property type="match status" value="1"/>
</dbReference>
<proteinExistence type="predicted"/>
<dbReference type="GO" id="GO:0030246">
    <property type="term" value="F:carbohydrate binding"/>
    <property type="evidence" value="ECO:0007669"/>
    <property type="project" value="InterPro"/>
</dbReference>
<name>A0A518RI00_9SPHN</name>
<dbReference type="InterPro" id="IPR014718">
    <property type="entry name" value="GH-type_carb-bd"/>
</dbReference>
<sequence>MIAIGNAALSARIDPLGAELVSLRDAEGRELMTDADPAYWTGHAPLLFPIVGRLNGDVLRVDGRAYPMQQHGFARRRMFAVTDSGETHATFTLRDDAETRATYPFAFELRATYRLDGATLVTEVEVINPDTATALPASFGFHPAFAWPLPYGETREEHRLLFDREEPGALAALDKGLIAPGERESPLEGQTLWLRDDLFHDDALIWMAPASRSLRYGTVDGPQLDIAFEGTSTLAIWTKPGARFICVEPWQGHADPAEFAGDIRDKPGMIAIPAGETRRFAMRVTWMPC</sequence>
<dbReference type="PANTHER" id="PTHR11122">
    <property type="entry name" value="APOSPORY-ASSOCIATED PROTEIN C-RELATED"/>
    <property type="match status" value="1"/>
</dbReference>
<dbReference type="RefSeq" id="WP_145848226.1">
    <property type="nucleotide sequence ID" value="NZ_CP042239.1"/>
</dbReference>
<dbReference type="GO" id="GO:0005975">
    <property type="term" value="P:carbohydrate metabolic process"/>
    <property type="evidence" value="ECO:0007669"/>
    <property type="project" value="InterPro"/>
</dbReference>
<dbReference type="AlphaFoldDB" id="A0A518RI00"/>
<dbReference type="SUPFAM" id="SSF74650">
    <property type="entry name" value="Galactose mutarotase-like"/>
    <property type="match status" value="1"/>
</dbReference>
<gene>
    <name evidence="1" type="ORF">FPZ54_14190</name>
</gene>
<evidence type="ECO:0000313" key="1">
    <source>
        <dbReference type="EMBL" id="QDX27039.1"/>
    </source>
</evidence>
<dbReference type="InterPro" id="IPR011013">
    <property type="entry name" value="Gal_mutarotase_sf_dom"/>
</dbReference>
<dbReference type="InterPro" id="IPR008183">
    <property type="entry name" value="Aldose_1/G6P_1-epimerase"/>
</dbReference>
<keyword evidence="2" id="KW-1185">Reference proteome</keyword>
<evidence type="ECO:0000313" key="2">
    <source>
        <dbReference type="Proteomes" id="UP000318055"/>
    </source>
</evidence>
<dbReference type="Gene3D" id="2.70.98.10">
    <property type="match status" value="1"/>
</dbReference>
<dbReference type="OrthoDB" id="9795355at2"/>
<accession>A0A518RI00</accession>
<dbReference type="InterPro" id="IPR037481">
    <property type="entry name" value="LacX"/>
</dbReference>
<organism evidence="1 2">
    <name type="scientific">Sphingomonas suaedae</name>
    <dbReference type="NCBI Taxonomy" id="2599297"/>
    <lineage>
        <taxon>Bacteria</taxon>
        <taxon>Pseudomonadati</taxon>
        <taxon>Pseudomonadota</taxon>
        <taxon>Alphaproteobacteria</taxon>
        <taxon>Sphingomonadales</taxon>
        <taxon>Sphingomonadaceae</taxon>
        <taxon>Sphingomonas</taxon>
    </lineage>
</organism>
<dbReference type="CDD" id="cd09024">
    <property type="entry name" value="Aldose_epim_lacX"/>
    <property type="match status" value="1"/>
</dbReference>